<dbReference type="GO" id="GO:0003677">
    <property type="term" value="F:DNA binding"/>
    <property type="evidence" value="ECO:0007669"/>
    <property type="project" value="UniProtKB-KW"/>
</dbReference>
<organism evidence="3 4">
    <name type="scientific">Rodentibacter genomosp. 1</name>
    <dbReference type="NCBI Taxonomy" id="1908264"/>
    <lineage>
        <taxon>Bacteria</taxon>
        <taxon>Pseudomonadati</taxon>
        <taxon>Pseudomonadota</taxon>
        <taxon>Gammaproteobacteria</taxon>
        <taxon>Pasteurellales</taxon>
        <taxon>Pasteurellaceae</taxon>
        <taxon>Rodentibacter</taxon>
    </lineage>
</organism>
<dbReference type="AlphaFoldDB" id="A0A1V3IZZ8"/>
<sequence length="98" mass="11066">MYNPAHPGLILKEYIDGMSITDIAKRLGVSRVALSRIVNAQAGISAEMAVRLSKLLTNTTPNFWLNMQADYDLWQIENTKTFSIMPLFEESAQTTRFV</sequence>
<protein>
    <submittedName>
        <fullName evidence="3">Addiction module antidote protein, HigA family</fullName>
    </submittedName>
</protein>
<gene>
    <name evidence="3" type="ORF">BKK54_11205</name>
</gene>
<evidence type="ECO:0000256" key="1">
    <source>
        <dbReference type="ARBA" id="ARBA00023125"/>
    </source>
</evidence>
<evidence type="ECO:0000313" key="3">
    <source>
        <dbReference type="EMBL" id="OOF48066.1"/>
    </source>
</evidence>
<comment type="caution">
    <text evidence="3">The sequence shown here is derived from an EMBL/GenBank/DDBJ whole genome shotgun (WGS) entry which is preliminary data.</text>
</comment>
<name>A0A1V3IZZ8_9PAST</name>
<dbReference type="Gene3D" id="1.10.260.40">
    <property type="entry name" value="lambda repressor-like DNA-binding domains"/>
    <property type="match status" value="1"/>
</dbReference>
<dbReference type="InterPro" id="IPR013430">
    <property type="entry name" value="Toxin_antidote_HigA"/>
</dbReference>
<dbReference type="NCBIfam" id="TIGR02607">
    <property type="entry name" value="antidote_HigA"/>
    <property type="match status" value="1"/>
</dbReference>
<dbReference type="InterPro" id="IPR001387">
    <property type="entry name" value="Cro/C1-type_HTH"/>
</dbReference>
<dbReference type="PANTHER" id="PTHR36924">
    <property type="entry name" value="ANTITOXIN HIGA-1"/>
    <property type="match status" value="1"/>
</dbReference>
<dbReference type="Pfam" id="PF01381">
    <property type="entry name" value="HTH_3"/>
    <property type="match status" value="1"/>
</dbReference>
<evidence type="ECO:0000259" key="2">
    <source>
        <dbReference type="PROSITE" id="PS50943"/>
    </source>
</evidence>
<accession>A0A1V3IZZ8</accession>
<evidence type="ECO:0000313" key="4">
    <source>
        <dbReference type="Proteomes" id="UP000188481"/>
    </source>
</evidence>
<feature type="domain" description="HTH cro/C1-type" evidence="2">
    <location>
        <begin position="17"/>
        <end position="63"/>
    </location>
</feature>
<dbReference type="SUPFAM" id="SSF47413">
    <property type="entry name" value="lambda repressor-like DNA-binding domains"/>
    <property type="match status" value="1"/>
</dbReference>
<proteinExistence type="predicted"/>
<dbReference type="CDD" id="cd00093">
    <property type="entry name" value="HTH_XRE"/>
    <property type="match status" value="1"/>
</dbReference>
<dbReference type="Proteomes" id="UP000188481">
    <property type="component" value="Unassembled WGS sequence"/>
</dbReference>
<dbReference type="RefSeq" id="WP_077543176.1">
    <property type="nucleotide sequence ID" value="NZ_MLHN01000039.1"/>
</dbReference>
<keyword evidence="1" id="KW-0238">DNA-binding</keyword>
<dbReference type="PROSITE" id="PS50943">
    <property type="entry name" value="HTH_CROC1"/>
    <property type="match status" value="1"/>
</dbReference>
<keyword evidence="4" id="KW-1185">Reference proteome</keyword>
<dbReference type="InterPro" id="IPR010982">
    <property type="entry name" value="Lambda_DNA-bd_dom_sf"/>
</dbReference>
<reference evidence="3 4" key="1">
    <citation type="submission" date="2016-10" db="EMBL/GenBank/DDBJ databases">
        <title>Rodentibacter gen. nov. and new species.</title>
        <authorList>
            <person name="Christensen H."/>
        </authorList>
    </citation>
    <scope>NUCLEOTIDE SEQUENCE [LARGE SCALE GENOMIC DNA]</scope>
    <source>
        <strain evidence="4">ppn416</strain>
    </source>
</reference>
<dbReference type="EMBL" id="MLHN01000039">
    <property type="protein sequence ID" value="OOF48066.1"/>
    <property type="molecule type" value="Genomic_DNA"/>
</dbReference>
<dbReference type="PANTHER" id="PTHR36924:SF1">
    <property type="entry name" value="ANTITOXIN HIGA-1"/>
    <property type="match status" value="1"/>
</dbReference>